<organism evidence="2 3">
    <name type="scientific">Hibiscus sabdariffa</name>
    <name type="common">roselle</name>
    <dbReference type="NCBI Taxonomy" id="183260"/>
    <lineage>
        <taxon>Eukaryota</taxon>
        <taxon>Viridiplantae</taxon>
        <taxon>Streptophyta</taxon>
        <taxon>Embryophyta</taxon>
        <taxon>Tracheophyta</taxon>
        <taxon>Spermatophyta</taxon>
        <taxon>Magnoliopsida</taxon>
        <taxon>eudicotyledons</taxon>
        <taxon>Gunneridae</taxon>
        <taxon>Pentapetalae</taxon>
        <taxon>rosids</taxon>
        <taxon>malvids</taxon>
        <taxon>Malvales</taxon>
        <taxon>Malvaceae</taxon>
        <taxon>Malvoideae</taxon>
        <taxon>Hibiscus</taxon>
    </lineage>
</organism>
<feature type="compositionally biased region" description="Polar residues" evidence="1">
    <location>
        <begin position="57"/>
        <end position="74"/>
    </location>
</feature>
<protein>
    <recommendedName>
        <fullName evidence="4">Secreted protein</fullName>
    </recommendedName>
</protein>
<keyword evidence="3" id="KW-1185">Reference proteome</keyword>
<name>A0ABR2U9B9_9ROSI</name>
<accession>A0ABR2U9B9</accession>
<evidence type="ECO:0008006" key="4">
    <source>
        <dbReference type="Google" id="ProtNLM"/>
    </source>
</evidence>
<evidence type="ECO:0000256" key="1">
    <source>
        <dbReference type="SAM" id="MobiDB-lite"/>
    </source>
</evidence>
<gene>
    <name evidence="2" type="ORF">V6N11_052091</name>
</gene>
<sequence length="98" mass="10863">MKTGTTVVAAAWLTGCDGSHRGIFILAPQAQQQPDPGMSRLPPDPLFESNWHEPVAQSRTQPLWSRPFSTKPNSAQAQQQPDPAEARFHMVHHLVTQI</sequence>
<evidence type="ECO:0000313" key="3">
    <source>
        <dbReference type="Proteomes" id="UP001396334"/>
    </source>
</evidence>
<dbReference type="Proteomes" id="UP001396334">
    <property type="component" value="Unassembled WGS sequence"/>
</dbReference>
<evidence type="ECO:0000313" key="2">
    <source>
        <dbReference type="EMBL" id="KAK9046194.1"/>
    </source>
</evidence>
<comment type="caution">
    <text evidence="2">The sequence shown here is derived from an EMBL/GenBank/DDBJ whole genome shotgun (WGS) entry which is preliminary data.</text>
</comment>
<proteinExistence type="predicted"/>
<dbReference type="PROSITE" id="PS51257">
    <property type="entry name" value="PROKAR_LIPOPROTEIN"/>
    <property type="match status" value="1"/>
</dbReference>
<feature type="region of interest" description="Disordered" evidence="1">
    <location>
        <begin position="29"/>
        <end position="83"/>
    </location>
</feature>
<dbReference type="EMBL" id="JBBPBN010000001">
    <property type="protein sequence ID" value="KAK9046194.1"/>
    <property type="molecule type" value="Genomic_DNA"/>
</dbReference>
<reference evidence="2 3" key="1">
    <citation type="journal article" date="2024" name="G3 (Bethesda)">
        <title>Genome assembly of Hibiscus sabdariffa L. provides insights into metabolisms of medicinal natural products.</title>
        <authorList>
            <person name="Kim T."/>
        </authorList>
    </citation>
    <scope>NUCLEOTIDE SEQUENCE [LARGE SCALE GENOMIC DNA]</scope>
    <source>
        <strain evidence="2">TK-2024</strain>
        <tissue evidence="2">Old leaves</tissue>
    </source>
</reference>